<accession>A0ABT1HCB5</accession>
<protein>
    <submittedName>
        <fullName evidence="1">Uncharacterized protein</fullName>
    </submittedName>
</protein>
<reference evidence="1 2" key="1">
    <citation type="submission" date="2022-06" db="EMBL/GenBank/DDBJ databases">
        <title>Genomic Encyclopedia of Archaeal and Bacterial Type Strains, Phase II (KMG-II): from individual species to whole genera.</title>
        <authorList>
            <person name="Goeker M."/>
        </authorList>
    </citation>
    <scope>NUCLEOTIDE SEQUENCE [LARGE SCALE GENOMIC DNA]</scope>
    <source>
        <strain evidence="1 2">DSM 44693</strain>
    </source>
</reference>
<dbReference type="EMBL" id="JAMTCJ010000002">
    <property type="protein sequence ID" value="MCP2175903.1"/>
    <property type="molecule type" value="Genomic_DNA"/>
</dbReference>
<comment type="caution">
    <text evidence="1">The sequence shown here is derived from an EMBL/GenBank/DDBJ whole genome shotgun (WGS) entry which is preliminary data.</text>
</comment>
<proteinExistence type="predicted"/>
<organism evidence="1 2">
    <name type="scientific">Williamsia maris</name>
    <dbReference type="NCBI Taxonomy" id="72806"/>
    <lineage>
        <taxon>Bacteria</taxon>
        <taxon>Bacillati</taxon>
        <taxon>Actinomycetota</taxon>
        <taxon>Actinomycetes</taxon>
        <taxon>Mycobacteriales</taxon>
        <taxon>Nocardiaceae</taxon>
        <taxon>Williamsia</taxon>
    </lineage>
</organism>
<name>A0ABT1HCB5_9NOCA</name>
<evidence type="ECO:0000313" key="1">
    <source>
        <dbReference type="EMBL" id="MCP2175903.1"/>
    </source>
</evidence>
<keyword evidence="2" id="KW-1185">Reference proteome</keyword>
<sequence>MTPRDELLTTGRLGGEGAQLLYETVRLASVAYRFPPPDGHAYWEEGDIQAAAHEFLQGERGARRLLDLAVRSVDGPSFSRLLTAAVRNFLRDQARSTELGKLIVRLKSVLRDESEFVEIPRSGEALWTTRGGDSDPSVTSPAALAAVTRHVEVVVPKWTSETRDAPLADRDSLIRLIRAVLEAAAGSLDAIEIAHALAARLELRRAPLTLDLDGGRGYSEPVAVDGDPASATVSAVRATEIFQGLSDRERIIVATVEDSIRDLGALIGTGKSQAAHLRQRLFERMAGELRDDDQPEETVGTLIVLCDDWVRRRTGTADAPSK</sequence>
<evidence type="ECO:0000313" key="2">
    <source>
        <dbReference type="Proteomes" id="UP001206895"/>
    </source>
</evidence>
<gene>
    <name evidence="1" type="ORF">LX13_001722</name>
</gene>
<dbReference type="Proteomes" id="UP001206895">
    <property type="component" value="Unassembled WGS sequence"/>
</dbReference>